<keyword evidence="2" id="KW-1185">Reference proteome</keyword>
<sequence length="78" mass="8327">MLEPSGRAFSSFQTACTSPSPSLVVVALLSVRSGLVACEAPCIITNDQICQEGGADGFDLLRRSIRADDSHMLRGLRM</sequence>
<reference evidence="1 2" key="1">
    <citation type="submission" date="2014-04" db="EMBL/GenBank/DDBJ databases">
        <authorList>
            <consortium name="DOE Joint Genome Institute"/>
            <person name="Kuo A."/>
            <person name="Kohler A."/>
            <person name="Costa M.D."/>
            <person name="Nagy L.G."/>
            <person name="Floudas D."/>
            <person name="Copeland A."/>
            <person name="Barry K.W."/>
            <person name="Cichocki N."/>
            <person name="Veneault-Fourrey C."/>
            <person name="LaButti K."/>
            <person name="Lindquist E.A."/>
            <person name="Lipzen A."/>
            <person name="Lundell T."/>
            <person name="Morin E."/>
            <person name="Murat C."/>
            <person name="Sun H."/>
            <person name="Tunlid A."/>
            <person name="Henrissat B."/>
            <person name="Grigoriev I.V."/>
            <person name="Hibbett D.S."/>
            <person name="Martin F."/>
            <person name="Nordberg H.P."/>
            <person name="Cantor M.N."/>
            <person name="Hua S.X."/>
        </authorList>
    </citation>
    <scope>NUCLEOTIDE SEQUENCE [LARGE SCALE GENOMIC DNA]</scope>
    <source>
        <strain evidence="1 2">Marx 270</strain>
    </source>
</reference>
<proteinExistence type="predicted"/>
<evidence type="ECO:0000313" key="1">
    <source>
        <dbReference type="EMBL" id="KIO02994.1"/>
    </source>
</evidence>
<dbReference type="InParanoid" id="A0A0C3P6J9"/>
<organism evidence="1 2">
    <name type="scientific">Pisolithus tinctorius Marx 270</name>
    <dbReference type="NCBI Taxonomy" id="870435"/>
    <lineage>
        <taxon>Eukaryota</taxon>
        <taxon>Fungi</taxon>
        <taxon>Dikarya</taxon>
        <taxon>Basidiomycota</taxon>
        <taxon>Agaricomycotina</taxon>
        <taxon>Agaricomycetes</taxon>
        <taxon>Agaricomycetidae</taxon>
        <taxon>Boletales</taxon>
        <taxon>Sclerodermatineae</taxon>
        <taxon>Pisolithaceae</taxon>
        <taxon>Pisolithus</taxon>
    </lineage>
</organism>
<dbReference type="Proteomes" id="UP000054217">
    <property type="component" value="Unassembled WGS sequence"/>
</dbReference>
<reference evidence="2" key="2">
    <citation type="submission" date="2015-01" db="EMBL/GenBank/DDBJ databases">
        <title>Evolutionary Origins and Diversification of the Mycorrhizal Mutualists.</title>
        <authorList>
            <consortium name="DOE Joint Genome Institute"/>
            <consortium name="Mycorrhizal Genomics Consortium"/>
            <person name="Kohler A."/>
            <person name="Kuo A."/>
            <person name="Nagy L.G."/>
            <person name="Floudas D."/>
            <person name="Copeland A."/>
            <person name="Barry K.W."/>
            <person name="Cichocki N."/>
            <person name="Veneault-Fourrey C."/>
            <person name="LaButti K."/>
            <person name="Lindquist E.A."/>
            <person name="Lipzen A."/>
            <person name="Lundell T."/>
            <person name="Morin E."/>
            <person name="Murat C."/>
            <person name="Riley R."/>
            <person name="Ohm R."/>
            <person name="Sun H."/>
            <person name="Tunlid A."/>
            <person name="Henrissat B."/>
            <person name="Grigoriev I.V."/>
            <person name="Hibbett D.S."/>
            <person name="Martin F."/>
        </authorList>
    </citation>
    <scope>NUCLEOTIDE SEQUENCE [LARGE SCALE GENOMIC DNA]</scope>
    <source>
        <strain evidence="2">Marx 270</strain>
    </source>
</reference>
<evidence type="ECO:0000313" key="2">
    <source>
        <dbReference type="Proteomes" id="UP000054217"/>
    </source>
</evidence>
<gene>
    <name evidence="1" type="ORF">M404DRAFT_629720</name>
</gene>
<dbReference type="AlphaFoldDB" id="A0A0C3P6J9"/>
<protein>
    <submittedName>
        <fullName evidence="1">Uncharacterized protein</fullName>
    </submittedName>
</protein>
<dbReference type="HOGENOM" id="CLU_2622995_0_0_1"/>
<name>A0A0C3P6J9_PISTI</name>
<dbReference type="EMBL" id="KN831978">
    <property type="protein sequence ID" value="KIO02994.1"/>
    <property type="molecule type" value="Genomic_DNA"/>
</dbReference>
<accession>A0A0C3P6J9</accession>